<dbReference type="AlphaFoldDB" id="A0A841HND5"/>
<evidence type="ECO:0008006" key="3">
    <source>
        <dbReference type="Google" id="ProtNLM"/>
    </source>
</evidence>
<gene>
    <name evidence="1" type="ORF">HNQ60_003144</name>
</gene>
<reference evidence="1 2" key="1">
    <citation type="submission" date="2020-08" db="EMBL/GenBank/DDBJ databases">
        <title>Genomic Encyclopedia of Type Strains, Phase IV (KMG-IV): sequencing the most valuable type-strain genomes for metagenomic binning, comparative biology and taxonomic classification.</title>
        <authorList>
            <person name="Goeker M."/>
        </authorList>
    </citation>
    <scope>NUCLEOTIDE SEQUENCE [LARGE SCALE GENOMIC DNA]</scope>
    <source>
        <strain evidence="1 2">DSM 26723</strain>
    </source>
</reference>
<accession>A0A841HND5</accession>
<organism evidence="1 2">
    <name type="scientific">Povalibacter uvarum</name>
    <dbReference type="NCBI Taxonomy" id="732238"/>
    <lineage>
        <taxon>Bacteria</taxon>
        <taxon>Pseudomonadati</taxon>
        <taxon>Pseudomonadota</taxon>
        <taxon>Gammaproteobacteria</taxon>
        <taxon>Steroidobacterales</taxon>
        <taxon>Steroidobacteraceae</taxon>
        <taxon>Povalibacter</taxon>
    </lineage>
</organism>
<name>A0A841HND5_9GAMM</name>
<dbReference type="RefSeq" id="WP_322096873.1">
    <property type="nucleotide sequence ID" value="NZ_JACHHZ010000003.1"/>
</dbReference>
<protein>
    <recommendedName>
        <fullName evidence="3">IrrE N-terminal-like domain-containing protein</fullName>
    </recommendedName>
</protein>
<sequence length="160" mass="18490">MILLQDRNLSDITLVLDRYGLELVQLASATEIPGSYWGESEAGLIGNRLYVRLDTPLHSLLHEACHFICMDEARRTGLNKDAGGDYDEENAVCYLQIVLADYLPRFDRKQMWADMDAWGYTFRLGSARAWFEGDAQDTHEWLMAHGLIDREGRPTWRCRY</sequence>
<dbReference type="Proteomes" id="UP000588068">
    <property type="component" value="Unassembled WGS sequence"/>
</dbReference>
<evidence type="ECO:0000313" key="1">
    <source>
        <dbReference type="EMBL" id="MBB6094263.1"/>
    </source>
</evidence>
<comment type="caution">
    <text evidence="1">The sequence shown here is derived from an EMBL/GenBank/DDBJ whole genome shotgun (WGS) entry which is preliminary data.</text>
</comment>
<keyword evidence="2" id="KW-1185">Reference proteome</keyword>
<proteinExistence type="predicted"/>
<dbReference type="EMBL" id="JACHHZ010000003">
    <property type="protein sequence ID" value="MBB6094263.1"/>
    <property type="molecule type" value="Genomic_DNA"/>
</dbReference>
<evidence type="ECO:0000313" key="2">
    <source>
        <dbReference type="Proteomes" id="UP000588068"/>
    </source>
</evidence>